<organism evidence="2">
    <name type="scientific">Culex pipiens</name>
    <name type="common">House mosquito</name>
    <dbReference type="NCBI Taxonomy" id="7175"/>
    <lineage>
        <taxon>Eukaryota</taxon>
        <taxon>Metazoa</taxon>
        <taxon>Ecdysozoa</taxon>
        <taxon>Arthropoda</taxon>
        <taxon>Hexapoda</taxon>
        <taxon>Insecta</taxon>
        <taxon>Pterygota</taxon>
        <taxon>Neoptera</taxon>
        <taxon>Endopterygota</taxon>
        <taxon>Diptera</taxon>
        <taxon>Nematocera</taxon>
        <taxon>Culicoidea</taxon>
        <taxon>Culicidae</taxon>
        <taxon>Culicinae</taxon>
        <taxon>Culicini</taxon>
        <taxon>Culex</taxon>
        <taxon>Culex</taxon>
    </lineage>
</organism>
<protein>
    <submittedName>
        <fullName evidence="2">(northern house mosquito) hypothetical protein</fullName>
    </submittedName>
</protein>
<reference evidence="2" key="1">
    <citation type="submission" date="2021-05" db="EMBL/GenBank/DDBJ databases">
        <authorList>
            <person name="Alioto T."/>
            <person name="Alioto T."/>
            <person name="Gomez Garrido J."/>
        </authorList>
    </citation>
    <scope>NUCLEOTIDE SEQUENCE</scope>
</reference>
<proteinExistence type="predicted"/>
<sequence>MFNSVLSLNVKNLAKKARLTHRASKASPQQTVARSQQVQLASGKEKLPHPDLDALVHIGELVKNASVQTGQCKINRHWQRMFCACNTASLLGVKGVWCPARLDLSNIGQTVS</sequence>
<dbReference type="AlphaFoldDB" id="A0A8D8A8P4"/>
<feature type="region of interest" description="Disordered" evidence="1">
    <location>
        <begin position="19"/>
        <end position="43"/>
    </location>
</feature>
<dbReference type="EMBL" id="HBUE01019659">
    <property type="protein sequence ID" value="CAG6451985.1"/>
    <property type="molecule type" value="Transcribed_RNA"/>
</dbReference>
<feature type="compositionally biased region" description="Polar residues" evidence="1">
    <location>
        <begin position="26"/>
        <end position="40"/>
    </location>
</feature>
<evidence type="ECO:0000256" key="1">
    <source>
        <dbReference type="SAM" id="MobiDB-lite"/>
    </source>
</evidence>
<accession>A0A8D8A8P4</accession>
<name>A0A8D8A8P4_CULPI</name>
<evidence type="ECO:0000313" key="2">
    <source>
        <dbReference type="EMBL" id="CAG6451985.1"/>
    </source>
</evidence>